<dbReference type="HOGENOM" id="CLU_095575_0_0_2"/>
<reference evidence="1 2" key="2">
    <citation type="journal article" date="2011" name="Stand. Genomic Sci.">
        <title>Complete genome sequence of Desulfurococcus mucosus type strain (O7/1).</title>
        <authorList>
            <person name="Wirth R."/>
            <person name="Chertkov O."/>
            <person name="Held B."/>
            <person name="Lapidus A."/>
            <person name="Nolan M."/>
            <person name="Lucas S."/>
            <person name="Hammon N."/>
            <person name="Deshpande S."/>
            <person name="Cheng J.F."/>
            <person name="Tapia R."/>
            <person name="Han C."/>
            <person name="Goodwin L."/>
            <person name="Pitluck S."/>
            <person name="Liolios K."/>
            <person name="Ioanna P."/>
            <person name="Ivanova N."/>
            <person name="Mavromatis K."/>
            <person name="Mikhailova N."/>
            <person name="Pati A."/>
            <person name="Chen A."/>
            <person name="Palaniappan K."/>
            <person name="Land M."/>
            <person name="Hauser L."/>
            <person name="Chang Y.J."/>
            <person name="Jeffries C.D."/>
            <person name="Bilek Y."/>
            <person name="Hader T."/>
            <person name="Rohde M."/>
            <person name="Spring S."/>
            <person name="Sikorski J."/>
            <person name="Goker M."/>
            <person name="Woyke T."/>
            <person name="Bristow J."/>
            <person name="Eisen J.A."/>
            <person name="Markowitz V."/>
            <person name="Hugenholtz P."/>
            <person name="Kyrpides N.C."/>
            <person name="Klenk H.P."/>
        </authorList>
    </citation>
    <scope>NUCLEOTIDE SEQUENCE [LARGE SCALE GENOMIC DNA]</scope>
    <source>
        <strain evidence="2">ATCC 35584 / DSM 2162 / JCM 9187 / O7/1</strain>
    </source>
</reference>
<dbReference type="SUPFAM" id="SSF56112">
    <property type="entry name" value="Protein kinase-like (PK-like)"/>
    <property type="match status" value="1"/>
</dbReference>
<dbReference type="AlphaFoldDB" id="E8R8R5"/>
<dbReference type="STRING" id="765177.Desmu_0582"/>
<name>E8R8R5_DESM0</name>
<protein>
    <submittedName>
        <fullName evidence="1">Ser/Thr protein kinase-like protein</fullName>
    </submittedName>
</protein>
<keyword evidence="2" id="KW-1185">Reference proteome</keyword>
<organism evidence="1 2">
    <name type="scientific">Desulfurococcus mucosus (strain ATCC 35584 / DSM 2162 / JCM 9187 / O7/1)</name>
    <dbReference type="NCBI Taxonomy" id="765177"/>
    <lineage>
        <taxon>Archaea</taxon>
        <taxon>Thermoproteota</taxon>
        <taxon>Thermoprotei</taxon>
        <taxon>Desulfurococcales</taxon>
        <taxon>Desulfurococcaceae</taxon>
        <taxon>Desulfurococcus</taxon>
    </lineage>
</organism>
<proteinExistence type="predicted"/>
<evidence type="ECO:0000313" key="2">
    <source>
        <dbReference type="Proteomes" id="UP000001068"/>
    </source>
</evidence>
<keyword evidence="1" id="KW-0418">Kinase</keyword>
<keyword evidence="1" id="KW-0808">Transferase</keyword>
<dbReference type="GO" id="GO:0016301">
    <property type="term" value="F:kinase activity"/>
    <property type="evidence" value="ECO:0007669"/>
    <property type="project" value="UniProtKB-KW"/>
</dbReference>
<dbReference type="Proteomes" id="UP000001068">
    <property type="component" value="Chromosome"/>
</dbReference>
<accession>E8R8R5</accession>
<dbReference type="eggNOG" id="arCOG01182">
    <property type="taxonomic scope" value="Archaea"/>
</dbReference>
<evidence type="ECO:0000313" key="1">
    <source>
        <dbReference type="EMBL" id="ADV64891.1"/>
    </source>
</evidence>
<dbReference type="EMBL" id="CP002363">
    <property type="protein sequence ID" value="ADV64891.1"/>
    <property type="molecule type" value="Genomic_DNA"/>
</dbReference>
<sequence length="271" mass="31025">MGLGIRIEDAFMDGEVHFLARGLNDPYTRRILCFPSDCEGSLLAERVDRLMRDGFIYLLETGSVIHGVRVLGKGYSSIVVAAYHRRHGLGVLKLRRLDSRRDDLSREAESMMKAGGSGVVPELYTYSRDYIFRELIDPLRCRPVEDVLAELSEAGRIKELKKLLRMVFTALWRLDSTRVDHGELNRPGDHVFICRDSVKIIDWESARVSEKPGNLSSFASFILYRFKHSGRILQELGVDRGRARVELKRYKENYSEDSLHRFLEAMGLNTG</sequence>
<gene>
    <name evidence="1" type="ordered locus">Desmu_0582</name>
</gene>
<reference evidence="2" key="1">
    <citation type="submission" date="2010-11" db="EMBL/GenBank/DDBJ databases">
        <title>The complete genome of Desulfurococcus mucosus DSM 2162.</title>
        <authorList>
            <consortium name="US DOE Joint Genome Institute (JGI-PGF)"/>
            <person name="Lucas S."/>
            <person name="Copeland A."/>
            <person name="Lapidus A."/>
            <person name="Bruce D."/>
            <person name="Goodwin L."/>
            <person name="Pitluck S."/>
            <person name="Kyrpides N."/>
            <person name="Mavromatis K."/>
            <person name="Pagani I."/>
            <person name="Ivanova N."/>
            <person name="Ovchinnikova G."/>
            <person name="Chertkov O."/>
            <person name="Held B."/>
            <person name="Brettin T."/>
            <person name="Detter J.C."/>
            <person name="Tapia R."/>
            <person name="Han C."/>
            <person name="Land M."/>
            <person name="Hauser L."/>
            <person name="Markowitz V."/>
            <person name="Cheng J.-F."/>
            <person name="Hugenholtz P."/>
            <person name="Woyke T."/>
            <person name="Wu D."/>
            <person name="Wirth R."/>
            <person name="Bilek Y."/>
            <person name="Hader T."/>
            <person name="Klenk H.-P."/>
            <person name="Eisen J.A."/>
        </authorList>
    </citation>
    <scope>NUCLEOTIDE SEQUENCE [LARGE SCALE GENOMIC DNA]</scope>
    <source>
        <strain evidence="2">ATCC 35584 / DSM 2162 / JCM 9187 / O7/1</strain>
    </source>
</reference>
<dbReference type="InterPro" id="IPR011009">
    <property type="entry name" value="Kinase-like_dom_sf"/>
</dbReference>
<dbReference type="GeneID" id="10153276"/>
<dbReference type="KEGG" id="dmu:Desmu_0582"/>
<dbReference type="RefSeq" id="WP_013562113.1">
    <property type="nucleotide sequence ID" value="NC_014961.1"/>
</dbReference>